<evidence type="ECO:0000256" key="8">
    <source>
        <dbReference type="ARBA" id="ARBA00022989"/>
    </source>
</evidence>
<keyword evidence="8" id="KW-1133">Transmembrane helix</keyword>
<dbReference type="InterPro" id="IPR035892">
    <property type="entry name" value="C2_domain_sf"/>
</dbReference>
<dbReference type="Pfam" id="PF00168">
    <property type="entry name" value="C2"/>
    <property type="match status" value="1"/>
</dbReference>
<evidence type="ECO:0000256" key="4">
    <source>
        <dbReference type="ARBA" id="ARBA00022692"/>
    </source>
</evidence>
<evidence type="ECO:0000256" key="1">
    <source>
        <dbReference type="ARBA" id="ARBA00004167"/>
    </source>
</evidence>
<feature type="compositionally biased region" description="Low complexity" evidence="13">
    <location>
        <begin position="1002"/>
        <end position="1020"/>
    </location>
</feature>
<dbReference type="GO" id="GO:0006869">
    <property type="term" value="P:lipid transport"/>
    <property type="evidence" value="ECO:0007669"/>
    <property type="project" value="UniProtKB-KW"/>
</dbReference>
<dbReference type="GO" id="GO:0003676">
    <property type="term" value="F:nucleic acid binding"/>
    <property type="evidence" value="ECO:0007669"/>
    <property type="project" value="InterPro"/>
</dbReference>
<dbReference type="InterPro" id="IPR045050">
    <property type="entry name" value="Synaptotagmin_plant"/>
</dbReference>
<comment type="subcellular location">
    <subcellularLocation>
        <location evidence="1">Membrane</location>
        <topology evidence="1">Single-pass membrane protein</topology>
    </subcellularLocation>
</comment>
<evidence type="ECO:0000256" key="9">
    <source>
        <dbReference type="ARBA" id="ARBA00023055"/>
    </source>
</evidence>
<dbReference type="InterPro" id="IPR036397">
    <property type="entry name" value="RNaseH_sf"/>
</dbReference>
<sequence length="1030" mass="114666">MWVNPCEEWKEEDESFWSENHVESVSVWEICLKFKEDGSDYWNSNGDDRRDRFDGWVAPYDEVPKHQACRKGYGGEGIVHEDSYRLKVLQAVDIKLLGSLNREDLKKICGDNFPEWISFPVYYSEGVTPGYATDLDAASRHSTGVYHINIKKPLRPYVVLELASNDSVIFPVTYEKLPTVCFSCGCMGHDLKHCDTRRLPESSCEVDEPYFVSEEVFGPWLRAEMFHYDSWPLHKFNLQFKRNNQISVEPTALADIDGEKEKPEREEVVFPTGDRVLAEDNNRRPAKEYMDAGLSEKAADSARNLVNIRTIFGRLNHSWTGGEYGPAPKDEDMQRSSLICTIFDGKRDKSPVAKRCVAGHDLIHQSFSDPQAISSLQSGGLEAGSCDSEALGGWNKYVFRNINSRKQALIAQLESLQRDPQLQETKILQQKLTQELDSTFSCEEAHWRQKARIDWLHLGDKNTKFFQASAIQRRQRNCIYALRSEDGRWVTLDGEISSLITGHFSSLFSSINPEGIEEILTPVTPKVTMERNSELCKTMRNAVVFNGEVPDPESTIGKIERYIEELNRYSGRLKDQEDSSHPCSSRLAEGEALRRGLILAMERSWPQVIIESDSKESIDYLNGSNSCPQWDNSPMLEDILRLRARCECTHSQAATMVIRESVEPLLEEYRPPGITSLKFSKLSLGNVAPKIEGAGDEAKRTISEELGGIRVQSLKKDQITMDIDFRWGGDPSIILGVEAALVASIPIQLKDLQVFTVVRVIFQLAEEIPCISAVVVALLSEPKPKIDYTLKAVGGSLTAIPGLSDMIDDTVNTIVTDMLQWPHRIVVPIGTGVDTSELELKPQGKLTVIVVKANNLKNMEMIGKSDPYVVVYIRPLFKVKTKVINNNLNPAWDQTFELIAEDKETQSIIFEVLYHQFNKEEQLVALEEEKRILEERKKLKEAGVIGSTMDALGSGVGLVGTGLGAGAGLVGSGIGTGVGFVGTGFGAVSSGLSKAGKFMGRSITGQSSSRKSGSSTPVTSVQENGGAKQA</sequence>
<dbReference type="GO" id="GO:0016020">
    <property type="term" value="C:membrane"/>
    <property type="evidence" value="ECO:0007669"/>
    <property type="project" value="UniProtKB-SubCell"/>
</dbReference>
<evidence type="ECO:0000313" key="17">
    <source>
        <dbReference type="Proteomes" id="UP000655225"/>
    </source>
</evidence>
<keyword evidence="17" id="KW-1185">Reference proteome</keyword>
<comment type="similarity">
    <text evidence="2">Belongs to the synaptotagmin family.</text>
</comment>
<dbReference type="PROSITE" id="PS50004">
    <property type="entry name" value="C2"/>
    <property type="match status" value="1"/>
</dbReference>
<evidence type="ECO:0000256" key="2">
    <source>
        <dbReference type="ARBA" id="ARBA00006996"/>
    </source>
</evidence>
<evidence type="ECO:0000256" key="6">
    <source>
        <dbReference type="ARBA" id="ARBA00022737"/>
    </source>
</evidence>
<evidence type="ECO:0000256" key="5">
    <source>
        <dbReference type="ARBA" id="ARBA00022723"/>
    </source>
</evidence>
<evidence type="ECO:0000259" key="14">
    <source>
        <dbReference type="PROSITE" id="PS50004"/>
    </source>
</evidence>
<dbReference type="InterPro" id="IPR000008">
    <property type="entry name" value="C2_dom"/>
</dbReference>
<evidence type="ECO:0000256" key="11">
    <source>
        <dbReference type="ARBA" id="ARBA00023136"/>
    </source>
</evidence>
<dbReference type="InterPro" id="IPR044730">
    <property type="entry name" value="RNase_H-like_dom_plant"/>
</dbReference>
<feature type="coiled-coil region" evidence="12">
    <location>
        <begin position="916"/>
        <end position="943"/>
    </location>
</feature>
<evidence type="ECO:0000256" key="10">
    <source>
        <dbReference type="ARBA" id="ARBA00023121"/>
    </source>
</evidence>
<dbReference type="OrthoDB" id="67700at2759"/>
<gene>
    <name evidence="16" type="ORF">HHK36_028792</name>
</gene>
<dbReference type="Pfam" id="PF13456">
    <property type="entry name" value="RVT_3"/>
    <property type="match status" value="1"/>
</dbReference>
<keyword evidence="10" id="KW-0446">Lipid-binding</keyword>
<name>A0A834YBS0_TETSI</name>
<keyword evidence="3" id="KW-0813">Transport</keyword>
<dbReference type="Pfam" id="PF14392">
    <property type="entry name" value="zf-CCHC_4"/>
    <property type="match status" value="1"/>
</dbReference>
<feature type="domain" description="C2" evidence="14">
    <location>
        <begin position="827"/>
        <end position="946"/>
    </location>
</feature>
<protein>
    <submittedName>
        <fullName evidence="16">Uncharacterized protein</fullName>
    </submittedName>
</protein>
<dbReference type="InterPro" id="IPR002156">
    <property type="entry name" value="RNaseH_domain"/>
</dbReference>
<dbReference type="PANTHER" id="PTHR10774:SF190">
    <property type="entry name" value="C2 CALCIUM_LIPID-BINDING ENDONUCLEASE_EXONUCLEASE_PHOSPHATASE-RELATED"/>
    <property type="match status" value="1"/>
</dbReference>
<dbReference type="Proteomes" id="UP000655225">
    <property type="component" value="Unassembled WGS sequence"/>
</dbReference>
<keyword evidence="7" id="KW-0106">Calcium</keyword>
<dbReference type="PROSITE" id="PS51847">
    <property type="entry name" value="SMP"/>
    <property type="match status" value="1"/>
</dbReference>
<dbReference type="Pfam" id="PF17047">
    <property type="entry name" value="SMP_LBD"/>
    <property type="match status" value="1"/>
</dbReference>
<feature type="region of interest" description="Disordered" evidence="13">
    <location>
        <begin position="1002"/>
        <end position="1030"/>
    </location>
</feature>
<feature type="domain" description="SMP-LTD" evidence="15">
    <location>
        <begin position="623"/>
        <end position="830"/>
    </location>
</feature>
<dbReference type="CDD" id="cd21677">
    <property type="entry name" value="SMP_SYT"/>
    <property type="match status" value="1"/>
</dbReference>
<dbReference type="CDD" id="cd00030">
    <property type="entry name" value="C2"/>
    <property type="match status" value="1"/>
</dbReference>
<dbReference type="GO" id="GO:0008289">
    <property type="term" value="F:lipid binding"/>
    <property type="evidence" value="ECO:0007669"/>
    <property type="project" value="UniProtKB-KW"/>
</dbReference>
<evidence type="ECO:0000256" key="13">
    <source>
        <dbReference type="SAM" id="MobiDB-lite"/>
    </source>
</evidence>
<dbReference type="InterPro" id="IPR031468">
    <property type="entry name" value="SMP_LBD"/>
</dbReference>
<evidence type="ECO:0000256" key="7">
    <source>
        <dbReference type="ARBA" id="ARBA00022837"/>
    </source>
</evidence>
<evidence type="ECO:0000259" key="15">
    <source>
        <dbReference type="PROSITE" id="PS51847"/>
    </source>
</evidence>
<dbReference type="GO" id="GO:0005783">
    <property type="term" value="C:endoplasmic reticulum"/>
    <property type="evidence" value="ECO:0007669"/>
    <property type="project" value="TreeGrafter"/>
</dbReference>
<dbReference type="AlphaFoldDB" id="A0A834YBS0"/>
<keyword evidence="11" id="KW-0472">Membrane</keyword>
<evidence type="ECO:0000256" key="3">
    <source>
        <dbReference type="ARBA" id="ARBA00022448"/>
    </source>
</evidence>
<keyword evidence="9" id="KW-0445">Lipid transport</keyword>
<comment type="caution">
    <text evidence="16">The sequence shown here is derived from an EMBL/GenBank/DDBJ whole genome shotgun (WGS) entry which is preliminary data.</text>
</comment>
<dbReference type="InterPro" id="IPR039010">
    <property type="entry name" value="Synaptotagmin_SMP"/>
</dbReference>
<dbReference type="SMART" id="SM00239">
    <property type="entry name" value="C2"/>
    <property type="match status" value="1"/>
</dbReference>
<dbReference type="GO" id="GO:0004523">
    <property type="term" value="F:RNA-DNA hybrid ribonuclease activity"/>
    <property type="evidence" value="ECO:0007669"/>
    <property type="project" value="InterPro"/>
</dbReference>
<evidence type="ECO:0000313" key="16">
    <source>
        <dbReference type="EMBL" id="KAF8379358.1"/>
    </source>
</evidence>
<dbReference type="InterPro" id="IPR025836">
    <property type="entry name" value="Zn_knuckle_CX2CX4HX4C"/>
</dbReference>
<dbReference type="Gene3D" id="2.60.40.150">
    <property type="entry name" value="C2 domain"/>
    <property type="match status" value="1"/>
</dbReference>
<dbReference type="PANTHER" id="PTHR10774">
    <property type="entry name" value="EXTENDED SYNAPTOTAGMIN-RELATED"/>
    <property type="match status" value="1"/>
</dbReference>
<proteinExistence type="inferred from homology"/>
<keyword evidence="4" id="KW-0812">Transmembrane</keyword>
<reference evidence="16 17" key="1">
    <citation type="submission" date="2020-04" db="EMBL/GenBank/DDBJ databases">
        <title>Plant Genome Project.</title>
        <authorList>
            <person name="Zhang R.-G."/>
        </authorList>
    </citation>
    <scope>NUCLEOTIDE SEQUENCE [LARGE SCALE GENOMIC DNA]</scope>
    <source>
        <strain evidence="16">YNK0</strain>
        <tissue evidence="16">Leaf</tissue>
    </source>
</reference>
<keyword evidence="12" id="KW-0175">Coiled coil</keyword>
<dbReference type="Gene3D" id="3.30.420.10">
    <property type="entry name" value="Ribonuclease H-like superfamily/Ribonuclease H"/>
    <property type="match status" value="1"/>
</dbReference>
<organism evidence="16 17">
    <name type="scientific">Tetracentron sinense</name>
    <name type="common">Spur-leaf</name>
    <dbReference type="NCBI Taxonomy" id="13715"/>
    <lineage>
        <taxon>Eukaryota</taxon>
        <taxon>Viridiplantae</taxon>
        <taxon>Streptophyta</taxon>
        <taxon>Embryophyta</taxon>
        <taxon>Tracheophyta</taxon>
        <taxon>Spermatophyta</taxon>
        <taxon>Magnoliopsida</taxon>
        <taxon>Trochodendrales</taxon>
        <taxon>Trochodendraceae</taxon>
        <taxon>Tetracentron</taxon>
    </lineage>
</organism>
<keyword evidence="6" id="KW-0677">Repeat</keyword>
<dbReference type="EMBL" id="JABCRI010000022">
    <property type="protein sequence ID" value="KAF8379358.1"/>
    <property type="molecule type" value="Genomic_DNA"/>
</dbReference>
<keyword evidence="5" id="KW-0479">Metal-binding</keyword>
<dbReference type="GO" id="GO:0046872">
    <property type="term" value="F:metal ion binding"/>
    <property type="evidence" value="ECO:0007669"/>
    <property type="project" value="UniProtKB-KW"/>
</dbReference>
<accession>A0A834YBS0</accession>
<dbReference type="CDD" id="cd06222">
    <property type="entry name" value="RNase_H_like"/>
    <property type="match status" value="1"/>
</dbReference>
<dbReference type="SUPFAM" id="SSF49562">
    <property type="entry name" value="C2 domain (Calcium/lipid-binding domain, CaLB)"/>
    <property type="match status" value="1"/>
</dbReference>
<evidence type="ECO:0000256" key="12">
    <source>
        <dbReference type="SAM" id="Coils"/>
    </source>
</evidence>